<dbReference type="STRING" id="1920490.GCA_001895925_04816"/>
<dbReference type="GO" id="GO:0005524">
    <property type="term" value="F:ATP binding"/>
    <property type="evidence" value="ECO:0007669"/>
    <property type="project" value="UniProtKB-KW"/>
</dbReference>
<evidence type="ECO:0000256" key="2">
    <source>
        <dbReference type="ARBA" id="ARBA00022527"/>
    </source>
</evidence>
<dbReference type="PANTHER" id="PTHR24363:SF0">
    <property type="entry name" value="SERINE_THREONINE KINASE LIKE DOMAIN CONTAINING 1"/>
    <property type="match status" value="1"/>
</dbReference>
<dbReference type="PANTHER" id="PTHR24363">
    <property type="entry name" value="SERINE/THREONINE PROTEIN KINASE"/>
    <property type="match status" value="1"/>
</dbReference>
<keyword evidence="6" id="KW-0067">ATP-binding</keyword>
<keyword evidence="2 12" id="KW-0723">Serine/threonine-protein kinase</keyword>
<name>A0A2T1DER9_9CYAN</name>
<evidence type="ECO:0000313" key="13">
    <source>
        <dbReference type="Proteomes" id="UP000238634"/>
    </source>
</evidence>
<dbReference type="InterPro" id="IPR000719">
    <property type="entry name" value="Prot_kinase_dom"/>
</dbReference>
<evidence type="ECO:0000259" key="10">
    <source>
        <dbReference type="PROSITE" id="PS50006"/>
    </source>
</evidence>
<gene>
    <name evidence="12" type="ORF">C7B65_13165</name>
</gene>
<dbReference type="OrthoDB" id="514712at2"/>
<dbReference type="EMBL" id="PVWG01000013">
    <property type="protein sequence ID" value="PSB18964.1"/>
    <property type="molecule type" value="Genomic_DNA"/>
</dbReference>
<comment type="caution">
    <text evidence="12">The sequence shown here is derived from an EMBL/GenBank/DDBJ whole genome shotgun (WGS) entry which is preliminary data.</text>
</comment>
<evidence type="ECO:0000259" key="11">
    <source>
        <dbReference type="PROSITE" id="PS50011"/>
    </source>
</evidence>
<evidence type="ECO:0000313" key="12">
    <source>
        <dbReference type="EMBL" id="PSB18964.1"/>
    </source>
</evidence>
<reference evidence="12 13" key="2">
    <citation type="submission" date="2018-03" db="EMBL/GenBank/DDBJ databases">
        <title>The ancient ancestry and fast evolution of plastids.</title>
        <authorList>
            <person name="Moore K.R."/>
            <person name="Magnabosco C."/>
            <person name="Momper L."/>
            <person name="Gold D.A."/>
            <person name="Bosak T."/>
            <person name="Fournier G.P."/>
        </authorList>
    </citation>
    <scope>NUCLEOTIDE SEQUENCE [LARGE SCALE GENOMIC DNA]</scope>
    <source>
        <strain evidence="12 13">ULC007</strain>
    </source>
</reference>
<dbReference type="SMART" id="SM00240">
    <property type="entry name" value="FHA"/>
    <property type="match status" value="1"/>
</dbReference>
<feature type="domain" description="Protein kinase" evidence="11">
    <location>
        <begin position="236"/>
        <end position="487"/>
    </location>
</feature>
<dbReference type="InterPro" id="IPR008984">
    <property type="entry name" value="SMAD_FHA_dom_sf"/>
</dbReference>
<keyword evidence="13" id="KW-1185">Reference proteome</keyword>
<reference evidence="12 13" key="1">
    <citation type="submission" date="2018-02" db="EMBL/GenBank/DDBJ databases">
        <authorList>
            <person name="Cohen D.B."/>
            <person name="Kent A.D."/>
        </authorList>
    </citation>
    <scope>NUCLEOTIDE SEQUENCE [LARGE SCALE GENOMIC DNA]</scope>
    <source>
        <strain evidence="12 13">ULC007</strain>
    </source>
</reference>
<dbReference type="EC" id="2.7.11.1" evidence="1"/>
<evidence type="ECO:0000256" key="1">
    <source>
        <dbReference type="ARBA" id="ARBA00012513"/>
    </source>
</evidence>
<dbReference type="SUPFAM" id="SSF49879">
    <property type="entry name" value="SMAD/FHA domain"/>
    <property type="match status" value="1"/>
</dbReference>
<dbReference type="PROSITE" id="PS50006">
    <property type="entry name" value="FHA_DOMAIN"/>
    <property type="match status" value="1"/>
</dbReference>
<evidence type="ECO:0000256" key="8">
    <source>
        <dbReference type="ARBA" id="ARBA00048679"/>
    </source>
</evidence>
<feature type="domain" description="FHA" evidence="10">
    <location>
        <begin position="64"/>
        <end position="112"/>
    </location>
</feature>
<evidence type="ECO:0000256" key="7">
    <source>
        <dbReference type="ARBA" id="ARBA00047899"/>
    </source>
</evidence>
<dbReference type="InterPro" id="IPR000253">
    <property type="entry name" value="FHA_dom"/>
</dbReference>
<keyword evidence="4" id="KW-0547">Nucleotide-binding</keyword>
<keyword evidence="3" id="KW-0808">Transferase</keyword>
<dbReference type="Gene3D" id="1.10.510.10">
    <property type="entry name" value="Transferase(Phosphotransferase) domain 1"/>
    <property type="match status" value="1"/>
</dbReference>
<sequence>MVTFRILTAFLKAELSCKPFKHKQSSHPVCVFRLGSANVITLTLLHPVQLKPVQCWTFDDESVIRIGRSPDNQVILYSAVVSRHHVELRRINSVWEVESLGANGTYLDGKRIAQVPVRNGMIIRLARSGPNIQIHVGVSASHEADKLAGERTLSQRAQSKQNSATSDIEADTTQPLPAMEVLESQIPERSTAMEPPGEKLSLAGSITCDHLRKTPDFRFCIDCGAPLSVQQTIGDYQIVKLLGEGEVGFTYLVWRQGKHRVLKTLNSEWVKHPKALNLFEREAKALSQLSHPSLPQVLDFFTIEQPYLVVELIYGRSLFQQVTKWGAIPQKQAIGWMLELCEVLEYLHQQSPPVLHQDIRPHNLIRRSTPTAFREISLVDFGAVRGLGLEAKNRTSAIGYSAPEQYAGKASPASDLYSLGTTLAFLLSGQDPGEFYRYREQGYRFYAEYVPGLSAEIVQVIRKLTHPEVRDRYTSAQEVAEALKQIV</sequence>
<dbReference type="Pfam" id="PF00498">
    <property type="entry name" value="FHA"/>
    <property type="match status" value="1"/>
</dbReference>
<dbReference type="CDD" id="cd14014">
    <property type="entry name" value="STKc_PknB_like"/>
    <property type="match status" value="1"/>
</dbReference>
<dbReference type="PROSITE" id="PS50011">
    <property type="entry name" value="PROTEIN_KINASE_DOM"/>
    <property type="match status" value="1"/>
</dbReference>
<organism evidence="12 13">
    <name type="scientific">Phormidesmis priestleyi ULC007</name>
    <dbReference type="NCBI Taxonomy" id="1920490"/>
    <lineage>
        <taxon>Bacteria</taxon>
        <taxon>Bacillati</taxon>
        <taxon>Cyanobacteriota</taxon>
        <taxon>Cyanophyceae</taxon>
        <taxon>Leptolyngbyales</taxon>
        <taxon>Leptolyngbyaceae</taxon>
        <taxon>Phormidesmis</taxon>
    </lineage>
</organism>
<evidence type="ECO:0000256" key="4">
    <source>
        <dbReference type="ARBA" id="ARBA00022741"/>
    </source>
</evidence>
<protein>
    <recommendedName>
        <fullName evidence="1">non-specific serine/threonine protein kinase</fullName>
        <ecNumber evidence="1">2.7.11.1</ecNumber>
    </recommendedName>
</protein>
<evidence type="ECO:0000256" key="5">
    <source>
        <dbReference type="ARBA" id="ARBA00022777"/>
    </source>
</evidence>
<dbReference type="SUPFAM" id="SSF56112">
    <property type="entry name" value="Protein kinase-like (PK-like)"/>
    <property type="match status" value="1"/>
</dbReference>
<dbReference type="Pfam" id="PF00069">
    <property type="entry name" value="Pkinase"/>
    <property type="match status" value="1"/>
</dbReference>
<evidence type="ECO:0000256" key="3">
    <source>
        <dbReference type="ARBA" id="ARBA00022679"/>
    </source>
</evidence>
<dbReference type="Gene3D" id="2.60.200.20">
    <property type="match status" value="1"/>
</dbReference>
<comment type="catalytic activity">
    <reaction evidence="8">
        <text>L-seryl-[protein] + ATP = O-phospho-L-seryl-[protein] + ADP + H(+)</text>
        <dbReference type="Rhea" id="RHEA:17989"/>
        <dbReference type="Rhea" id="RHEA-COMP:9863"/>
        <dbReference type="Rhea" id="RHEA-COMP:11604"/>
        <dbReference type="ChEBI" id="CHEBI:15378"/>
        <dbReference type="ChEBI" id="CHEBI:29999"/>
        <dbReference type="ChEBI" id="CHEBI:30616"/>
        <dbReference type="ChEBI" id="CHEBI:83421"/>
        <dbReference type="ChEBI" id="CHEBI:456216"/>
        <dbReference type="EC" id="2.7.11.1"/>
    </reaction>
</comment>
<feature type="region of interest" description="Disordered" evidence="9">
    <location>
        <begin position="152"/>
        <end position="171"/>
    </location>
</feature>
<comment type="catalytic activity">
    <reaction evidence="7">
        <text>L-threonyl-[protein] + ATP = O-phospho-L-threonyl-[protein] + ADP + H(+)</text>
        <dbReference type="Rhea" id="RHEA:46608"/>
        <dbReference type="Rhea" id="RHEA-COMP:11060"/>
        <dbReference type="Rhea" id="RHEA-COMP:11605"/>
        <dbReference type="ChEBI" id="CHEBI:15378"/>
        <dbReference type="ChEBI" id="CHEBI:30013"/>
        <dbReference type="ChEBI" id="CHEBI:30616"/>
        <dbReference type="ChEBI" id="CHEBI:61977"/>
        <dbReference type="ChEBI" id="CHEBI:456216"/>
        <dbReference type="EC" id="2.7.11.1"/>
    </reaction>
</comment>
<evidence type="ECO:0000256" key="6">
    <source>
        <dbReference type="ARBA" id="ARBA00022840"/>
    </source>
</evidence>
<dbReference type="Gene3D" id="3.30.200.20">
    <property type="entry name" value="Phosphorylase Kinase, domain 1"/>
    <property type="match status" value="1"/>
</dbReference>
<dbReference type="AlphaFoldDB" id="A0A2T1DER9"/>
<dbReference type="GO" id="GO:0004674">
    <property type="term" value="F:protein serine/threonine kinase activity"/>
    <property type="evidence" value="ECO:0007669"/>
    <property type="project" value="UniProtKB-KW"/>
</dbReference>
<proteinExistence type="predicted"/>
<dbReference type="Proteomes" id="UP000238634">
    <property type="component" value="Unassembled WGS sequence"/>
</dbReference>
<accession>A0A2T1DER9</accession>
<evidence type="ECO:0000256" key="9">
    <source>
        <dbReference type="SAM" id="MobiDB-lite"/>
    </source>
</evidence>
<keyword evidence="5 12" id="KW-0418">Kinase</keyword>
<dbReference type="InterPro" id="IPR011009">
    <property type="entry name" value="Kinase-like_dom_sf"/>
</dbReference>